<evidence type="ECO:0000256" key="2">
    <source>
        <dbReference type="ARBA" id="ARBA00008417"/>
    </source>
</evidence>
<feature type="transmembrane region" description="Helical" evidence="10">
    <location>
        <begin position="270"/>
        <end position="296"/>
    </location>
</feature>
<keyword evidence="5" id="KW-1003">Cell membrane</keyword>
<gene>
    <name evidence="11" type="ORF">FYJ80_00495</name>
</gene>
<dbReference type="PIRSF" id="PIRSF006603">
    <property type="entry name" value="DinF"/>
    <property type="match status" value="1"/>
</dbReference>
<feature type="transmembrane region" description="Helical" evidence="10">
    <location>
        <begin position="54"/>
        <end position="79"/>
    </location>
</feature>
<name>A0A7X2PAG0_9SPIO</name>
<dbReference type="InterPro" id="IPR048279">
    <property type="entry name" value="MdtK-like"/>
</dbReference>
<keyword evidence="7 10" id="KW-1133">Transmembrane helix</keyword>
<dbReference type="PANTHER" id="PTHR43823:SF3">
    <property type="entry name" value="MULTIDRUG EXPORT PROTEIN MEPA"/>
    <property type="match status" value="1"/>
</dbReference>
<dbReference type="InterPro" id="IPR051327">
    <property type="entry name" value="MATE_MepA_subfamily"/>
</dbReference>
<dbReference type="GO" id="GO:0046677">
    <property type="term" value="P:response to antibiotic"/>
    <property type="evidence" value="ECO:0007669"/>
    <property type="project" value="UniProtKB-KW"/>
</dbReference>
<dbReference type="GO" id="GO:0042910">
    <property type="term" value="F:xenobiotic transmembrane transporter activity"/>
    <property type="evidence" value="ECO:0007669"/>
    <property type="project" value="InterPro"/>
</dbReference>
<comment type="similarity">
    <text evidence="2">Belongs to the multi antimicrobial extrusion (MATE) (TC 2.A.66.1) family. MepA subfamily.</text>
</comment>
<keyword evidence="8 10" id="KW-0472">Membrane</keyword>
<dbReference type="InterPro" id="IPR045070">
    <property type="entry name" value="MATE_MepA-like"/>
</dbReference>
<feature type="transmembrane region" description="Helical" evidence="10">
    <location>
        <begin position="414"/>
        <end position="434"/>
    </location>
</feature>
<feature type="transmembrane region" description="Helical" evidence="10">
    <location>
        <begin position="163"/>
        <end position="188"/>
    </location>
</feature>
<evidence type="ECO:0000256" key="5">
    <source>
        <dbReference type="ARBA" id="ARBA00022475"/>
    </source>
</evidence>
<keyword evidence="4" id="KW-0813">Transport</keyword>
<evidence type="ECO:0000256" key="10">
    <source>
        <dbReference type="SAM" id="Phobius"/>
    </source>
</evidence>
<keyword evidence="9" id="KW-0046">Antibiotic resistance</keyword>
<feature type="transmembrane region" description="Helical" evidence="10">
    <location>
        <begin position="316"/>
        <end position="337"/>
    </location>
</feature>
<keyword evidence="6 10" id="KW-0812">Transmembrane</keyword>
<dbReference type="PANTHER" id="PTHR43823">
    <property type="entry name" value="SPORULATION PROTEIN YKVU"/>
    <property type="match status" value="1"/>
</dbReference>
<feature type="transmembrane region" description="Helical" evidence="10">
    <location>
        <begin position="357"/>
        <end position="377"/>
    </location>
</feature>
<evidence type="ECO:0000256" key="9">
    <source>
        <dbReference type="ARBA" id="ARBA00023251"/>
    </source>
</evidence>
<keyword evidence="12" id="KW-1185">Reference proteome</keyword>
<feature type="transmembrane region" description="Helical" evidence="10">
    <location>
        <begin position="134"/>
        <end position="156"/>
    </location>
</feature>
<dbReference type="AlphaFoldDB" id="A0A7X2PAG0"/>
<dbReference type="EMBL" id="VUNN01000001">
    <property type="protein sequence ID" value="MSU05266.1"/>
    <property type="molecule type" value="Genomic_DNA"/>
</dbReference>
<sequence>MQIKLNDHFSFKRLLRFTFPSILMMLFTSIYLVIDGYFVSNFIGKTALAAVNMIYPVIMIIGSLGFMLGTGGSALVAKTMGEGDDDRAKQLFTMLYIASIIIGGVLTIPSFIFLDKIAYFLGARGELLESSITYGRILLSTVVLFVVQMESQVFFVTAEKPKLGLVMTVLSCGTNIILDGLFCAVFHFGVPGAAAATAISQAIGGIIPLTYFTFNRSSRLHFTKTKYDKSALLKSCSNGFSELLSNTSAAIISMLFNAQLLRYVGENGVAAYSVLMYVSMVFVAIFIGFSGGISPVVSYNYGAENNKELKSITRKLIFLIIISSALMLAFSLLMAAPLSKLFVGYDKELYEMTVRGFYIYSFSFIFAGISIFSSSFFTALNNGFVSAFISFMRTFVLQFIFVIVLPPFLGVDGIWLSIVIAELVSFFISIFFLLTKKKAYHY</sequence>
<evidence type="ECO:0000256" key="3">
    <source>
        <dbReference type="ARBA" id="ARBA00022106"/>
    </source>
</evidence>
<evidence type="ECO:0000256" key="8">
    <source>
        <dbReference type="ARBA" id="ARBA00023136"/>
    </source>
</evidence>
<evidence type="ECO:0000256" key="6">
    <source>
        <dbReference type="ARBA" id="ARBA00022692"/>
    </source>
</evidence>
<feature type="transmembrane region" description="Helical" evidence="10">
    <location>
        <begin position="194"/>
        <end position="214"/>
    </location>
</feature>
<dbReference type="RefSeq" id="WP_154424167.1">
    <property type="nucleotide sequence ID" value="NZ_VUNN01000001.1"/>
</dbReference>
<dbReference type="GO" id="GO:0005886">
    <property type="term" value="C:plasma membrane"/>
    <property type="evidence" value="ECO:0007669"/>
    <property type="project" value="UniProtKB-SubCell"/>
</dbReference>
<feature type="transmembrane region" description="Helical" evidence="10">
    <location>
        <begin position="243"/>
        <end position="264"/>
    </location>
</feature>
<feature type="transmembrane region" description="Helical" evidence="10">
    <location>
        <begin position="384"/>
        <end position="408"/>
    </location>
</feature>
<feature type="transmembrane region" description="Helical" evidence="10">
    <location>
        <begin position="14"/>
        <end position="34"/>
    </location>
</feature>
<evidence type="ECO:0000313" key="11">
    <source>
        <dbReference type="EMBL" id="MSU05266.1"/>
    </source>
</evidence>
<dbReference type="Pfam" id="PF01554">
    <property type="entry name" value="MatE"/>
    <property type="match status" value="2"/>
</dbReference>
<dbReference type="InterPro" id="IPR002528">
    <property type="entry name" value="MATE_fam"/>
</dbReference>
<evidence type="ECO:0000256" key="4">
    <source>
        <dbReference type="ARBA" id="ARBA00022448"/>
    </source>
</evidence>
<protein>
    <recommendedName>
        <fullName evidence="3">Multidrug export protein MepA</fullName>
    </recommendedName>
</protein>
<dbReference type="Proteomes" id="UP000460549">
    <property type="component" value="Unassembled WGS sequence"/>
</dbReference>
<comment type="subcellular location">
    <subcellularLocation>
        <location evidence="1">Cell membrane</location>
        <topology evidence="1">Multi-pass membrane protein</topology>
    </subcellularLocation>
</comment>
<evidence type="ECO:0000313" key="12">
    <source>
        <dbReference type="Proteomes" id="UP000460549"/>
    </source>
</evidence>
<evidence type="ECO:0000256" key="1">
    <source>
        <dbReference type="ARBA" id="ARBA00004651"/>
    </source>
</evidence>
<evidence type="ECO:0000256" key="7">
    <source>
        <dbReference type="ARBA" id="ARBA00022989"/>
    </source>
</evidence>
<reference evidence="11 12" key="1">
    <citation type="submission" date="2019-08" db="EMBL/GenBank/DDBJ databases">
        <title>In-depth cultivation of the pig gut microbiome towards novel bacterial diversity and tailored functional studies.</title>
        <authorList>
            <person name="Wylensek D."/>
            <person name="Hitch T.C.A."/>
            <person name="Clavel T."/>
        </authorList>
    </citation>
    <scope>NUCLEOTIDE SEQUENCE [LARGE SCALE GENOMIC DNA]</scope>
    <source>
        <strain evidence="11 12">NM-380-WT-3C1</strain>
    </source>
</reference>
<comment type="caution">
    <text evidence="11">The sequence shown here is derived from an EMBL/GenBank/DDBJ whole genome shotgun (WGS) entry which is preliminary data.</text>
</comment>
<dbReference type="CDD" id="cd13143">
    <property type="entry name" value="MATE_MepA_like"/>
    <property type="match status" value="1"/>
</dbReference>
<proteinExistence type="inferred from homology"/>
<dbReference type="GO" id="GO:0015297">
    <property type="term" value="F:antiporter activity"/>
    <property type="evidence" value="ECO:0007669"/>
    <property type="project" value="InterPro"/>
</dbReference>
<organism evidence="11 12">
    <name type="scientific">Bullifex porci</name>
    <dbReference type="NCBI Taxonomy" id="2606638"/>
    <lineage>
        <taxon>Bacteria</taxon>
        <taxon>Pseudomonadati</taxon>
        <taxon>Spirochaetota</taxon>
        <taxon>Spirochaetia</taxon>
        <taxon>Spirochaetales</taxon>
        <taxon>Spirochaetaceae</taxon>
        <taxon>Bullifex</taxon>
    </lineage>
</organism>
<feature type="transmembrane region" description="Helical" evidence="10">
    <location>
        <begin position="91"/>
        <end position="114"/>
    </location>
</feature>
<accession>A0A7X2PAG0</accession>